<organism evidence="2 3">
    <name type="scientific">Oryza sativa subsp. japonica</name>
    <name type="common">Rice</name>
    <dbReference type="NCBI Taxonomy" id="39947"/>
    <lineage>
        <taxon>Eukaryota</taxon>
        <taxon>Viridiplantae</taxon>
        <taxon>Streptophyta</taxon>
        <taxon>Embryophyta</taxon>
        <taxon>Tracheophyta</taxon>
        <taxon>Spermatophyta</taxon>
        <taxon>Magnoliopsida</taxon>
        <taxon>Liliopsida</taxon>
        <taxon>Poales</taxon>
        <taxon>Poaceae</taxon>
        <taxon>BOP clade</taxon>
        <taxon>Oryzoideae</taxon>
        <taxon>Oryzeae</taxon>
        <taxon>Oryzinae</taxon>
        <taxon>Oryza</taxon>
        <taxon>Oryza sativa</taxon>
    </lineage>
</organism>
<protein>
    <submittedName>
        <fullName evidence="2">Uncharacterized protein</fullName>
    </submittedName>
</protein>
<evidence type="ECO:0000313" key="3">
    <source>
        <dbReference type="Proteomes" id="UP000000763"/>
    </source>
</evidence>
<evidence type="ECO:0000313" key="1">
    <source>
        <dbReference type="EMBL" id="BAD28505.1"/>
    </source>
</evidence>
<evidence type="ECO:0000313" key="2">
    <source>
        <dbReference type="EMBL" id="BAD28606.1"/>
    </source>
</evidence>
<reference evidence="2" key="2">
    <citation type="submission" date="2002-06" db="EMBL/GenBank/DDBJ databases">
        <title>Oryza sativa nipponbare(GA3) genomic DNA, chromosome 9, PAC clone:P0435D08.</title>
        <authorList>
            <person name="Sasaki T."/>
            <person name="Matsumoto T."/>
            <person name="Katayose Y."/>
        </authorList>
    </citation>
    <scope>NUCLEOTIDE SEQUENCE</scope>
</reference>
<reference evidence="1" key="1">
    <citation type="submission" date="2002-05" db="EMBL/GenBank/DDBJ databases">
        <title>Oryza sativa nipponbare(GA3) genomic DNA, chromosome 9, PAC clone:P0650H04.</title>
        <authorList>
            <person name="Sasaki T."/>
            <person name="Matsumoto T."/>
            <person name="Katayose Y."/>
        </authorList>
    </citation>
    <scope>NUCLEOTIDE SEQUENCE</scope>
</reference>
<gene>
    <name evidence="2" type="ORF">P0435D08.36</name>
    <name evidence="1" type="ORF">P0650H04.18</name>
</gene>
<proteinExistence type="predicted"/>
<dbReference type="EMBL" id="AP005321">
    <property type="protein sequence ID" value="BAD28505.1"/>
    <property type="molecule type" value="Genomic_DNA"/>
</dbReference>
<reference evidence="3" key="4">
    <citation type="journal article" date="2008" name="Nucleic Acids Res.">
        <title>The rice annotation project database (RAP-DB): 2008 update.</title>
        <authorList>
            <consortium name="The rice annotation project (RAP)"/>
        </authorList>
    </citation>
    <scope>GENOME REANNOTATION</scope>
    <source>
        <strain evidence="3">cv. Nipponbare</strain>
    </source>
</reference>
<reference evidence="3" key="3">
    <citation type="journal article" date="2005" name="Nature">
        <title>The map-based sequence of the rice genome.</title>
        <authorList>
            <consortium name="International rice genome sequencing project (IRGSP)"/>
            <person name="Matsumoto T."/>
            <person name="Wu J."/>
            <person name="Kanamori H."/>
            <person name="Katayose Y."/>
            <person name="Fujisawa M."/>
            <person name="Namiki N."/>
            <person name="Mizuno H."/>
            <person name="Yamamoto K."/>
            <person name="Antonio B.A."/>
            <person name="Baba T."/>
            <person name="Sakata K."/>
            <person name="Nagamura Y."/>
            <person name="Aoki H."/>
            <person name="Arikawa K."/>
            <person name="Arita K."/>
            <person name="Bito T."/>
            <person name="Chiden Y."/>
            <person name="Fujitsuka N."/>
            <person name="Fukunaka R."/>
            <person name="Hamada M."/>
            <person name="Harada C."/>
            <person name="Hayashi A."/>
            <person name="Hijishita S."/>
            <person name="Honda M."/>
            <person name="Hosokawa S."/>
            <person name="Ichikawa Y."/>
            <person name="Idonuma A."/>
            <person name="Iijima M."/>
            <person name="Ikeda M."/>
            <person name="Ikeno M."/>
            <person name="Ito K."/>
            <person name="Ito S."/>
            <person name="Ito T."/>
            <person name="Ito Y."/>
            <person name="Ito Y."/>
            <person name="Iwabuchi A."/>
            <person name="Kamiya K."/>
            <person name="Karasawa W."/>
            <person name="Kurita K."/>
            <person name="Katagiri S."/>
            <person name="Kikuta A."/>
            <person name="Kobayashi H."/>
            <person name="Kobayashi N."/>
            <person name="Machita K."/>
            <person name="Maehara T."/>
            <person name="Masukawa M."/>
            <person name="Mizubayashi T."/>
            <person name="Mukai Y."/>
            <person name="Nagasaki H."/>
            <person name="Nagata Y."/>
            <person name="Naito S."/>
            <person name="Nakashima M."/>
            <person name="Nakama Y."/>
            <person name="Nakamichi Y."/>
            <person name="Nakamura M."/>
            <person name="Meguro A."/>
            <person name="Negishi M."/>
            <person name="Ohta I."/>
            <person name="Ohta T."/>
            <person name="Okamoto M."/>
            <person name="Ono N."/>
            <person name="Saji S."/>
            <person name="Sakaguchi M."/>
            <person name="Sakai K."/>
            <person name="Shibata M."/>
            <person name="Shimokawa T."/>
            <person name="Song J."/>
            <person name="Takazaki Y."/>
            <person name="Terasawa K."/>
            <person name="Tsugane M."/>
            <person name="Tsuji K."/>
            <person name="Ueda S."/>
            <person name="Waki K."/>
            <person name="Yamagata H."/>
            <person name="Yamamoto M."/>
            <person name="Yamamoto S."/>
            <person name="Yamane H."/>
            <person name="Yoshiki S."/>
            <person name="Yoshihara R."/>
            <person name="Yukawa K."/>
            <person name="Zhong H."/>
            <person name="Yano M."/>
            <person name="Yuan Q."/>
            <person name="Ouyang S."/>
            <person name="Liu J."/>
            <person name="Jones K.M."/>
            <person name="Gansberger K."/>
            <person name="Moffat K."/>
            <person name="Hill J."/>
            <person name="Bera J."/>
            <person name="Fadrosh D."/>
            <person name="Jin S."/>
            <person name="Johri S."/>
            <person name="Kim M."/>
            <person name="Overton L."/>
            <person name="Reardon M."/>
            <person name="Tsitrin T."/>
            <person name="Vuong H."/>
            <person name="Weaver B."/>
            <person name="Ciecko A."/>
            <person name="Tallon L."/>
            <person name="Jackson J."/>
            <person name="Pai G."/>
            <person name="Aken S.V."/>
            <person name="Utterback T."/>
            <person name="Reidmuller S."/>
            <person name="Feldblyum T."/>
            <person name="Hsiao J."/>
            <person name="Zismann V."/>
            <person name="Iobst S."/>
            <person name="de Vazeille A.R."/>
            <person name="Buell C.R."/>
            <person name="Ying K."/>
            <person name="Li Y."/>
            <person name="Lu T."/>
            <person name="Huang Y."/>
            <person name="Zhao Q."/>
            <person name="Feng Q."/>
            <person name="Zhang L."/>
            <person name="Zhu J."/>
            <person name="Weng Q."/>
            <person name="Mu J."/>
            <person name="Lu Y."/>
            <person name="Fan D."/>
            <person name="Liu Y."/>
            <person name="Guan J."/>
            <person name="Zhang Y."/>
            <person name="Yu S."/>
            <person name="Liu X."/>
            <person name="Zhang Y."/>
            <person name="Hong G."/>
            <person name="Han B."/>
            <person name="Choisne N."/>
            <person name="Demange N."/>
            <person name="Orjeda G."/>
            <person name="Samain S."/>
            <person name="Cattolico L."/>
            <person name="Pelletier E."/>
            <person name="Couloux A."/>
            <person name="Segurens B."/>
            <person name="Wincker P."/>
            <person name="D'Hont A."/>
            <person name="Scarpelli C."/>
            <person name="Weissenbach J."/>
            <person name="Salanoubat M."/>
            <person name="Quetier F."/>
            <person name="Yu Y."/>
            <person name="Kim H.R."/>
            <person name="Rambo T."/>
            <person name="Currie J."/>
            <person name="Collura K."/>
            <person name="Luo M."/>
            <person name="Yang T."/>
            <person name="Ammiraju J.S.S."/>
            <person name="Engler F."/>
            <person name="Soderlund C."/>
            <person name="Wing R.A."/>
            <person name="Palmer L.E."/>
            <person name="de la Bastide M."/>
            <person name="Spiegel L."/>
            <person name="Nascimento L."/>
            <person name="Zutavern T."/>
            <person name="O'Shaughnessy A."/>
            <person name="Dike S."/>
            <person name="Dedhia N."/>
            <person name="Preston R."/>
            <person name="Balija V."/>
            <person name="McCombie W.R."/>
            <person name="Chow T."/>
            <person name="Chen H."/>
            <person name="Chung M."/>
            <person name="Chen C."/>
            <person name="Shaw J."/>
            <person name="Wu H."/>
            <person name="Hsiao K."/>
            <person name="Chao Y."/>
            <person name="Chu M."/>
            <person name="Cheng C."/>
            <person name="Hour A."/>
            <person name="Lee P."/>
            <person name="Lin S."/>
            <person name="Lin Y."/>
            <person name="Liou J."/>
            <person name="Liu S."/>
            <person name="Hsing Y."/>
            <person name="Raghuvanshi S."/>
            <person name="Mohanty A."/>
            <person name="Bharti A.K."/>
            <person name="Gaur A."/>
            <person name="Gupta V."/>
            <person name="Kumar D."/>
            <person name="Ravi V."/>
            <person name="Vij S."/>
            <person name="Kapur A."/>
            <person name="Khurana P."/>
            <person name="Khurana P."/>
            <person name="Khurana J.P."/>
            <person name="Tyagi A.K."/>
            <person name="Gaikwad K."/>
            <person name="Singh A."/>
            <person name="Dalal V."/>
            <person name="Srivastava S."/>
            <person name="Dixit A."/>
            <person name="Pal A.K."/>
            <person name="Ghazi I.A."/>
            <person name="Yadav M."/>
            <person name="Pandit A."/>
            <person name="Bhargava A."/>
            <person name="Sureshbabu K."/>
            <person name="Batra K."/>
            <person name="Sharma T.R."/>
            <person name="Mohapatra T."/>
            <person name="Singh N.K."/>
            <person name="Messing J."/>
            <person name="Nelson A.B."/>
            <person name="Fuks G."/>
            <person name="Kavchok S."/>
            <person name="Keizer G."/>
            <person name="Linton E."/>
            <person name="Llaca V."/>
            <person name="Song R."/>
            <person name="Tanyolac B."/>
            <person name="Young S."/>
            <person name="Ho-Il K."/>
            <person name="Hahn J.H."/>
            <person name="Sangsakoo G."/>
            <person name="Vanavichit A."/>
            <person name="de Mattos Luiz.A.T."/>
            <person name="Zimmer P.D."/>
            <person name="Malone G."/>
            <person name="Dellagostin O."/>
            <person name="de Oliveira A.C."/>
            <person name="Bevan M."/>
            <person name="Bancroft I."/>
            <person name="Minx P."/>
            <person name="Cordum H."/>
            <person name="Wilson R."/>
            <person name="Cheng Z."/>
            <person name="Jin W."/>
            <person name="Jiang J."/>
            <person name="Leong S.A."/>
            <person name="Iwama H."/>
            <person name="Gojobori T."/>
            <person name="Itoh T."/>
            <person name="Niimura Y."/>
            <person name="Fujii Y."/>
            <person name="Habara T."/>
            <person name="Sakai H."/>
            <person name="Sato Y."/>
            <person name="Wilson G."/>
            <person name="Kumar K."/>
            <person name="McCouch S."/>
            <person name="Juretic N."/>
            <person name="Hoen D."/>
            <person name="Wright S."/>
            <person name="Bruskiewich R."/>
            <person name="Bureau T."/>
            <person name="Miyao A."/>
            <person name="Hirochika H."/>
            <person name="Nishikawa T."/>
            <person name="Kadowaki K."/>
            <person name="Sugiura M."/>
            <person name="Burr B."/>
            <person name="Sasaki T."/>
        </authorList>
    </citation>
    <scope>NUCLEOTIDE SEQUENCE [LARGE SCALE GENOMIC DNA]</scope>
    <source>
        <strain evidence="3">cv. Nipponbare</strain>
    </source>
</reference>
<dbReference type="Proteomes" id="UP000000763">
    <property type="component" value="Chromosome 9"/>
</dbReference>
<dbReference type="AlphaFoldDB" id="Q6ERW4"/>
<sequence length="90" mass="9445">MGLDTTTFSTVALGWLWLNGEEGGRGEGGCGNEGLEPSSVYHREGFAGTAREDQRGVLTMLNQQSHRVHRAKTAVGGLEEGSEGGVAVTL</sequence>
<dbReference type="EMBL" id="AP005421">
    <property type="protein sequence ID" value="BAD28606.1"/>
    <property type="molecule type" value="Genomic_DNA"/>
</dbReference>
<name>Q6ERW4_ORYSJ</name>
<accession>Q6ERW4</accession>